<feature type="binding site" evidence="2">
    <location>
        <position position="51"/>
    </location>
    <ligand>
        <name>substrate</name>
    </ligand>
</feature>
<feature type="domain" description="PurM-like C-terminal" evidence="4">
    <location>
        <begin position="150"/>
        <end position="295"/>
    </location>
</feature>
<feature type="binding site" evidence="2">
    <location>
        <position position="27"/>
    </location>
    <ligand>
        <name>Mg(2+)</name>
        <dbReference type="ChEBI" id="CHEBI:18420"/>
        <label>3</label>
    </ligand>
</feature>
<dbReference type="InterPro" id="IPR010918">
    <property type="entry name" value="PurM-like_C_dom"/>
</dbReference>
<reference evidence="5" key="1">
    <citation type="journal article" date="2023" name="Front. Microbiol.">
        <title>Phylogeography and host specificity of Pasteurellaceae pathogenic to sea-farmed fish in the north-east Atlantic.</title>
        <authorList>
            <person name="Gulla S."/>
            <person name="Colquhoun D.J."/>
            <person name="Olsen A.B."/>
            <person name="Spilsberg B."/>
            <person name="Lagesen K."/>
            <person name="Aakesson C.P."/>
            <person name="Strom S."/>
            <person name="Manji F."/>
            <person name="Birkbeck T.H."/>
            <person name="Nilsen H.K."/>
        </authorList>
    </citation>
    <scope>NUCLEOTIDE SEQUENCE</scope>
    <source>
        <strain evidence="5">98B1</strain>
    </source>
</reference>
<dbReference type="PANTHER" id="PTHR30270">
    <property type="entry name" value="THIAMINE-MONOPHOSPHATE KINASE"/>
    <property type="match status" value="1"/>
</dbReference>
<dbReference type="GO" id="GO:0009030">
    <property type="term" value="F:thiamine-phosphate kinase activity"/>
    <property type="evidence" value="ECO:0007669"/>
    <property type="project" value="UniProtKB-UniRule"/>
</dbReference>
<feature type="binding site" evidence="2">
    <location>
        <position position="258"/>
    </location>
    <ligand>
        <name>substrate</name>
    </ligand>
</feature>
<dbReference type="NCBIfam" id="TIGR01379">
    <property type="entry name" value="thiL"/>
    <property type="match status" value="1"/>
</dbReference>
<feature type="binding site" evidence="2">
    <location>
        <position position="44"/>
    </location>
    <ligand>
        <name>Mg(2+)</name>
        <dbReference type="ChEBI" id="CHEBI:18420"/>
        <label>2</label>
    </ligand>
</feature>
<comment type="function">
    <text evidence="2">Catalyzes the ATP-dependent phosphorylation of thiamine-monophosphate (TMP) to form thiamine-pyrophosphate (TPP), the active form of vitamin B1.</text>
</comment>
<keyword evidence="2" id="KW-0547">Nucleotide-binding</keyword>
<dbReference type="Pfam" id="PF00586">
    <property type="entry name" value="AIRS"/>
    <property type="match status" value="1"/>
</dbReference>
<feature type="binding site" evidence="2">
    <location>
        <position position="119"/>
    </location>
    <ligand>
        <name>Mg(2+)</name>
        <dbReference type="ChEBI" id="CHEBI:18420"/>
        <label>1</label>
    </ligand>
</feature>
<dbReference type="PIRSF" id="PIRSF005303">
    <property type="entry name" value="Thiam_monoph_kin"/>
    <property type="match status" value="1"/>
</dbReference>
<sequence length="317" mass="34725">MNEFDVIKHYFNRQKAKQSSVFAIGDDCAIIELASQQQLAITTDTLAVGTHFLPEISPYDLAYKSVAVNLSDLAAMGAIPKWISLALTLPKVDHQWLAEFSKGLFAILDHYNVELIGGDTTKGALSITITAQGVLDKGTGLYRHKAQLNDLIFVSGTLGDSKAGLALLFNQTKNDTEQQQYLLQRHLNPTPRIELGLLLNQYSQCAIDISDGLLADLGHILARSQCGAELNLQDLPLSLPLVNEYPRLAETFALTGGEDYELCFTIPPNKVEAFKQAIAHLNIKCSCIGKITQSGLTLLREGKEEQLPVQAGFDHFS</sequence>
<keyword evidence="1 2" id="KW-0784">Thiamine biosynthesis</keyword>
<feature type="binding site" evidence="2">
    <location>
        <position position="313"/>
    </location>
    <ligand>
        <name>substrate</name>
    </ligand>
</feature>
<dbReference type="EMBL" id="JASAYT010000030">
    <property type="protein sequence ID" value="MDP8175556.1"/>
    <property type="molecule type" value="Genomic_DNA"/>
</dbReference>
<dbReference type="EC" id="2.7.4.16" evidence="2"/>
<dbReference type="AlphaFoldDB" id="A0AAJ6NEY9"/>
<dbReference type="InterPro" id="IPR036921">
    <property type="entry name" value="PurM-like_N_sf"/>
</dbReference>
<dbReference type="GO" id="GO:0009229">
    <property type="term" value="P:thiamine diphosphate biosynthetic process"/>
    <property type="evidence" value="ECO:0007669"/>
    <property type="project" value="UniProtKB-UniRule"/>
</dbReference>
<feature type="binding site" evidence="2">
    <location>
        <begin position="118"/>
        <end position="119"/>
    </location>
    <ligand>
        <name>ATP</name>
        <dbReference type="ChEBI" id="CHEBI:30616"/>
    </ligand>
</feature>
<feature type="binding site" evidence="2">
    <location>
        <position position="72"/>
    </location>
    <ligand>
        <name>Mg(2+)</name>
        <dbReference type="ChEBI" id="CHEBI:18420"/>
        <label>3</label>
    </ligand>
</feature>
<comment type="miscellaneous">
    <text evidence="2">Reaction mechanism of ThiL seems to utilize a direct, inline transfer of the gamma-phosphate of ATP to TMP rather than a phosphorylated enzyme intermediate.</text>
</comment>
<dbReference type="CDD" id="cd02194">
    <property type="entry name" value="ThiL"/>
    <property type="match status" value="1"/>
</dbReference>
<keyword evidence="2" id="KW-0460">Magnesium</keyword>
<organism evidence="5 6">
    <name type="scientific">Phocoenobacter skyensis</name>
    <dbReference type="NCBI Taxonomy" id="97481"/>
    <lineage>
        <taxon>Bacteria</taxon>
        <taxon>Pseudomonadati</taxon>
        <taxon>Pseudomonadota</taxon>
        <taxon>Gammaproteobacteria</taxon>
        <taxon>Pasteurellales</taxon>
        <taxon>Pasteurellaceae</taxon>
        <taxon>Phocoenobacter</taxon>
    </lineage>
</organism>
<dbReference type="PANTHER" id="PTHR30270:SF0">
    <property type="entry name" value="THIAMINE-MONOPHOSPHATE KINASE"/>
    <property type="match status" value="1"/>
</dbReference>
<dbReference type="GO" id="GO:0009228">
    <property type="term" value="P:thiamine biosynthetic process"/>
    <property type="evidence" value="ECO:0007669"/>
    <property type="project" value="UniProtKB-KW"/>
</dbReference>
<feature type="binding site" evidence="2">
    <location>
        <position position="42"/>
    </location>
    <ligand>
        <name>Mg(2+)</name>
        <dbReference type="ChEBI" id="CHEBI:18420"/>
        <label>4</label>
    </ligand>
</feature>
<feature type="binding site" evidence="2">
    <location>
        <position position="210"/>
    </location>
    <ligand>
        <name>ATP</name>
        <dbReference type="ChEBI" id="CHEBI:30616"/>
    </ligand>
</feature>
<feature type="binding site" evidence="2">
    <location>
        <position position="72"/>
    </location>
    <ligand>
        <name>Mg(2+)</name>
        <dbReference type="ChEBI" id="CHEBI:18420"/>
        <label>2</label>
    </ligand>
</feature>
<feature type="binding site" evidence="2">
    <location>
        <position position="72"/>
    </location>
    <ligand>
        <name>Mg(2+)</name>
        <dbReference type="ChEBI" id="CHEBI:18420"/>
        <label>4</label>
    </ligand>
</feature>
<dbReference type="GO" id="GO:0000287">
    <property type="term" value="F:magnesium ion binding"/>
    <property type="evidence" value="ECO:0007669"/>
    <property type="project" value="UniProtKB-UniRule"/>
</dbReference>
<dbReference type="InterPro" id="IPR036676">
    <property type="entry name" value="PurM-like_C_sf"/>
</dbReference>
<evidence type="ECO:0000256" key="1">
    <source>
        <dbReference type="ARBA" id="ARBA00022977"/>
    </source>
</evidence>
<protein>
    <recommendedName>
        <fullName evidence="2">Thiamine-monophosphate kinase</fullName>
        <shortName evidence="2">TMP kinase</shortName>
        <shortName evidence="2">Thiamine-phosphate kinase</shortName>
        <ecNumber evidence="2">2.7.4.16</ecNumber>
    </recommendedName>
</protein>
<feature type="binding site" evidence="2">
    <location>
        <position position="208"/>
    </location>
    <ligand>
        <name>Mg(2+)</name>
        <dbReference type="ChEBI" id="CHEBI:18420"/>
        <label>3</label>
    </ligand>
</feature>
<dbReference type="InterPro" id="IPR016188">
    <property type="entry name" value="PurM-like_N"/>
</dbReference>
<proteinExistence type="inferred from homology"/>
<comment type="similarity">
    <text evidence="2">Belongs to the thiamine-monophosphate kinase family.</text>
</comment>
<dbReference type="Pfam" id="PF02769">
    <property type="entry name" value="AIRS_C"/>
    <property type="match status" value="1"/>
</dbReference>
<feature type="binding site" evidence="2">
    <location>
        <position position="211"/>
    </location>
    <ligand>
        <name>Mg(2+)</name>
        <dbReference type="ChEBI" id="CHEBI:18420"/>
        <label>5</label>
    </ligand>
</feature>
<evidence type="ECO:0000256" key="2">
    <source>
        <dbReference type="HAMAP-Rule" id="MF_02128"/>
    </source>
</evidence>
<feature type="binding site" evidence="2">
    <location>
        <position position="44"/>
    </location>
    <ligand>
        <name>Mg(2+)</name>
        <dbReference type="ChEBI" id="CHEBI:18420"/>
        <label>1</label>
    </ligand>
</feature>
<feature type="binding site" evidence="2">
    <location>
        <position position="43"/>
    </location>
    <ligand>
        <name>Mg(2+)</name>
        <dbReference type="ChEBI" id="CHEBI:18420"/>
        <label>1</label>
    </ligand>
</feature>
<comment type="caution">
    <text evidence="5">The sequence shown here is derived from an EMBL/GenBank/DDBJ whole genome shotgun (WGS) entry which is preliminary data.</text>
</comment>
<evidence type="ECO:0000313" key="5">
    <source>
        <dbReference type="EMBL" id="MDP8175556.1"/>
    </source>
</evidence>
<comment type="catalytic activity">
    <reaction evidence="2">
        <text>thiamine phosphate + ATP = thiamine diphosphate + ADP</text>
        <dbReference type="Rhea" id="RHEA:15913"/>
        <dbReference type="ChEBI" id="CHEBI:30616"/>
        <dbReference type="ChEBI" id="CHEBI:37575"/>
        <dbReference type="ChEBI" id="CHEBI:58937"/>
        <dbReference type="ChEBI" id="CHEBI:456216"/>
        <dbReference type="EC" id="2.7.4.16"/>
    </reaction>
</comment>
<feature type="binding site" evidence="2">
    <location>
        <position position="27"/>
    </location>
    <ligand>
        <name>Mg(2+)</name>
        <dbReference type="ChEBI" id="CHEBI:18420"/>
        <label>4</label>
    </ligand>
</feature>
<keyword evidence="2" id="KW-0067">ATP-binding</keyword>
<feature type="binding site" evidence="2">
    <location>
        <position position="143"/>
    </location>
    <ligand>
        <name>ATP</name>
        <dbReference type="ChEBI" id="CHEBI:30616"/>
    </ligand>
</feature>
<name>A0AAJ6NEY9_9PAST</name>
<dbReference type="GO" id="GO:0005524">
    <property type="term" value="F:ATP binding"/>
    <property type="evidence" value="ECO:0007669"/>
    <property type="project" value="UniProtKB-UniRule"/>
</dbReference>
<dbReference type="Proteomes" id="UP001231736">
    <property type="component" value="Unassembled WGS sequence"/>
</dbReference>
<dbReference type="InterPro" id="IPR006283">
    <property type="entry name" value="ThiL-like"/>
</dbReference>
<keyword evidence="2" id="KW-0479">Metal-binding</keyword>
<dbReference type="SUPFAM" id="SSF55326">
    <property type="entry name" value="PurM N-terminal domain-like"/>
    <property type="match status" value="1"/>
</dbReference>
<comment type="pathway">
    <text evidence="2">Cofactor biosynthesis; thiamine diphosphate biosynthesis; thiamine diphosphate from thiamine phosphate: step 1/1.</text>
</comment>
<dbReference type="HAMAP" id="MF_02128">
    <property type="entry name" value="TMP_kinase"/>
    <property type="match status" value="1"/>
</dbReference>
<evidence type="ECO:0000259" key="3">
    <source>
        <dbReference type="Pfam" id="PF00586"/>
    </source>
</evidence>
<keyword evidence="2 5" id="KW-0418">Kinase</keyword>
<keyword evidence="2 5" id="KW-0808">Transferase</keyword>
<accession>A0AAJ6NEY9</accession>
<evidence type="ECO:0000313" key="6">
    <source>
        <dbReference type="Proteomes" id="UP001231736"/>
    </source>
</evidence>
<dbReference type="Gene3D" id="3.30.1330.10">
    <property type="entry name" value="PurM-like, N-terminal domain"/>
    <property type="match status" value="1"/>
</dbReference>
<dbReference type="Gene3D" id="3.90.650.10">
    <property type="entry name" value="PurM-like C-terminal domain"/>
    <property type="match status" value="1"/>
</dbReference>
<feature type="domain" description="PurM-like N-terminal" evidence="3">
    <location>
        <begin position="25"/>
        <end position="134"/>
    </location>
</feature>
<comment type="caution">
    <text evidence="2">Lacks conserved residue(s) required for the propagation of feature annotation.</text>
</comment>
<dbReference type="RefSeq" id="WP_306376210.1">
    <property type="nucleotide sequence ID" value="NZ_JASAYT010000030.1"/>
</dbReference>
<dbReference type="SUPFAM" id="SSF56042">
    <property type="entry name" value="PurM C-terminal domain-like"/>
    <property type="match status" value="1"/>
</dbReference>
<evidence type="ECO:0000259" key="4">
    <source>
        <dbReference type="Pfam" id="PF02769"/>
    </source>
</evidence>
<gene>
    <name evidence="2 5" type="primary">thiL</name>
    <name evidence="5" type="ORF">QJU97_08810</name>
</gene>